<keyword evidence="2" id="KW-1185">Reference proteome</keyword>
<proteinExistence type="predicted"/>
<dbReference type="Proteomes" id="UP001201812">
    <property type="component" value="Unassembled WGS sequence"/>
</dbReference>
<dbReference type="AlphaFoldDB" id="A0AAD4MJB1"/>
<accession>A0AAD4MJB1</accession>
<reference evidence="1" key="1">
    <citation type="submission" date="2022-01" db="EMBL/GenBank/DDBJ databases">
        <title>Genome Sequence Resource for Two Populations of Ditylenchus destructor, the Migratory Endoparasitic Phytonematode.</title>
        <authorList>
            <person name="Zhang H."/>
            <person name="Lin R."/>
            <person name="Xie B."/>
        </authorList>
    </citation>
    <scope>NUCLEOTIDE SEQUENCE</scope>
    <source>
        <strain evidence="1">BazhouSP</strain>
    </source>
</reference>
<dbReference type="EMBL" id="JAKKPZ010000283">
    <property type="protein sequence ID" value="KAI1697168.1"/>
    <property type="molecule type" value="Genomic_DNA"/>
</dbReference>
<evidence type="ECO:0000313" key="2">
    <source>
        <dbReference type="Proteomes" id="UP001201812"/>
    </source>
</evidence>
<sequence length="309" mass="35844">MYSYSSTESMQELKERLKEIGSSDSPAGREKNNTVVFSATSEALQINMFPTIRYTHLRIAGEPPMFCLCTHNNEITQADSWSDLKEKLRDYHDPLDEVIVQETIFNEQITNFFRAIDSNCFTSRICFNRIDFSNASEITFLELFQRRLRPKWIQFDGIRGISCELFAVALSTNAMFDSIVEMKIIDTLNVADPSFKVRKNFILRFLHSGDDKNVTKKLTIQTSFLTVSINEIFDELFQVFESNTERSTYSLQIYCPVGFTLPDEIRLRNRISNERLELTVELVVGEYRILSPFAKEFTQPGFHVNINCY</sequence>
<gene>
    <name evidence="1" type="ORF">DdX_18653</name>
</gene>
<comment type="caution">
    <text evidence="1">The sequence shown here is derived from an EMBL/GenBank/DDBJ whole genome shotgun (WGS) entry which is preliminary data.</text>
</comment>
<evidence type="ECO:0000313" key="1">
    <source>
        <dbReference type="EMBL" id="KAI1697168.1"/>
    </source>
</evidence>
<organism evidence="1 2">
    <name type="scientific">Ditylenchus destructor</name>
    <dbReference type="NCBI Taxonomy" id="166010"/>
    <lineage>
        <taxon>Eukaryota</taxon>
        <taxon>Metazoa</taxon>
        <taxon>Ecdysozoa</taxon>
        <taxon>Nematoda</taxon>
        <taxon>Chromadorea</taxon>
        <taxon>Rhabditida</taxon>
        <taxon>Tylenchina</taxon>
        <taxon>Tylenchomorpha</taxon>
        <taxon>Sphaerularioidea</taxon>
        <taxon>Anguinidae</taxon>
        <taxon>Anguininae</taxon>
        <taxon>Ditylenchus</taxon>
    </lineage>
</organism>
<name>A0AAD4MJB1_9BILA</name>
<protein>
    <submittedName>
        <fullName evidence="1">Uncharacterized protein</fullName>
    </submittedName>
</protein>